<evidence type="ECO:0000256" key="7">
    <source>
        <dbReference type="SAM" id="MobiDB-lite"/>
    </source>
</evidence>
<comment type="subcellular location">
    <subcellularLocation>
        <location evidence="1">Cell membrane</location>
        <topology evidence="1">Multi-pass membrane protein</topology>
    </subcellularLocation>
</comment>
<evidence type="ECO:0000256" key="2">
    <source>
        <dbReference type="ARBA" id="ARBA00008193"/>
    </source>
</evidence>
<feature type="transmembrane region" description="Helical" evidence="8">
    <location>
        <begin position="123"/>
        <end position="146"/>
    </location>
</feature>
<sequence length="235" mass="25586">MKGAVRGHMVAWDLFSFVGVMAYAASGAVVAIEEQYDMFGVCVLGFVTSFGGGILRNVVVGIPLKSFWSQTSMFLAAFGTLVAILLLPTRWLLHGKRWIVVFDAIGLSAFAIQGALYAKQMHYPLIAVVMAAVLTGIGGGLIRDVLAGRKPFVLREEIYAVWAMLAGLVIGLGWVDGRHPVRLYVLFAAIFALRLLSVWRNWHIPRKPFRTPRLAGRPQPAASAEGEIHGRPGSV</sequence>
<comment type="caution">
    <text evidence="10">The sequence shown here is derived from an EMBL/GenBank/DDBJ whole genome shotgun (WGS) entry which is preliminary data.</text>
</comment>
<organism evidence="10 11">
    <name type="scientific">Alicyclobacillus cellulosilyticus</name>
    <dbReference type="NCBI Taxonomy" id="1003997"/>
    <lineage>
        <taxon>Bacteria</taxon>
        <taxon>Bacillati</taxon>
        <taxon>Bacillota</taxon>
        <taxon>Bacilli</taxon>
        <taxon>Bacillales</taxon>
        <taxon>Alicyclobacillaceae</taxon>
        <taxon>Alicyclobacillus</taxon>
    </lineage>
</organism>
<evidence type="ECO:0000256" key="1">
    <source>
        <dbReference type="ARBA" id="ARBA00004651"/>
    </source>
</evidence>
<comment type="similarity">
    <text evidence="2">Belongs to the UPF0126 family.</text>
</comment>
<feature type="transmembrane region" description="Helical" evidence="8">
    <location>
        <begin position="181"/>
        <end position="199"/>
    </location>
</feature>
<dbReference type="EMBL" id="BMOY01000006">
    <property type="protein sequence ID" value="GGI99804.1"/>
    <property type="molecule type" value="Genomic_DNA"/>
</dbReference>
<feature type="transmembrane region" description="Helical" evidence="8">
    <location>
        <begin position="158"/>
        <end position="175"/>
    </location>
</feature>
<dbReference type="AlphaFoldDB" id="A0A917K4H9"/>
<feature type="transmembrane region" description="Helical" evidence="8">
    <location>
        <begin position="67"/>
        <end position="87"/>
    </location>
</feature>
<evidence type="ECO:0000256" key="8">
    <source>
        <dbReference type="SAM" id="Phobius"/>
    </source>
</evidence>
<reference evidence="10" key="1">
    <citation type="journal article" date="2014" name="Int. J. Syst. Evol. Microbiol.">
        <title>Complete genome sequence of Corynebacterium casei LMG S-19264T (=DSM 44701T), isolated from a smear-ripened cheese.</title>
        <authorList>
            <consortium name="US DOE Joint Genome Institute (JGI-PGF)"/>
            <person name="Walter F."/>
            <person name="Albersmeier A."/>
            <person name="Kalinowski J."/>
            <person name="Ruckert C."/>
        </authorList>
    </citation>
    <scope>NUCLEOTIDE SEQUENCE</scope>
    <source>
        <strain evidence="10">JCM 18487</strain>
    </source>
</reference>
<feature type="region of interest" description="Disordered" evidence="7">
    <location>
        <begin position="213"/>
        <end position="235"/>
    </location>
</feature>
<accession>A0A917K4H9</accession>
<dbReference type="PANTHER" id="PTHR30506:SF3">
    <property type="entry name" value="UPF0126 INNER MEMBRANE PROTEIN YADS-RELATED"/>
    <property type="match status" value="1"/>
</dbReference>
<keyword evidence="6 8" id="KW-0472">Membrane</keyword>
<feature type="transmembrane region" description="Helical" evidence="8">
    <location>
        <begin position="99"/>
        <end position="117"/>
    </location>
</feature>
<feature type="transmembrane region" description="Helical" evidence="8">
    <location>
        <begin position="12"/>
        <end position="31"/>
    </location>
</feature>
<keyword evidence="3" id="KW-1003">Cell membrane</keyword>
<protein>
    <submittedName>
        <fullName evidence="10">UPF0126 membrane protein YvgT</fullName>
    </submittedName>
</protein>
<dbReference type="GO" id="GO:0005886">
    <property type="term" value="C:plasma membrane"/>
    <property type="evidence" value="ECO:0007669"/>
    <property type="project" value="UniProtKB-SubCell"/>
</dbReference>
<name>A0A917K4H9_9BACL</name>
<evidence type="ECO:0000259" key="9">
    <source>
        <dbReference type="Pfam" id="PF03458"/>
    </source>
</evidence>
<dbReference type="InterPro" id="IPR005115">
    <property type="entry name" value="Gly_transporter"/>
</dbReference>
<evidence type="ECO:0000313" key="10">
    <source>
        <dbReference type="EMBL" id="GGI99804.1"/>
    </source>
</evidence>
<keyword evidence="5 8" id="KW-1133">Transmembrane helix</keyword>
<evidence type="ECO:0000313" key="11">
    <source>
        <dbReference type="Proteomes" id="UP000637695"/>
    </source>
</evidence>
<evidence type="ECO:0000256" key="3">
    <source>
        <dbReference type="ARBA" id="ARBA00022475"/>
    </source>
</evidence>
<feature type="compositionally biased region" description="Basic and acidic residues" evidence="7">
    <location>
        <begin position="226"/>
        <end position="235"/>
    </location>
</feature>
<keyword evidence="4 8" id="KW-0812">Transmembrane</keyword>
<evidence type="ECO:0000256" key="6">
    <source>
        <dbReference type="ARBA" id="ARBA00023136"/>
    </source>
</evidence>
<evidence type="ECO:0000256" key="5">
    <source>
        <dbReference type="ARBA" id="ARBA00022989"/>
    </source>
</evidence>
<evidence type="ECO:0000256" key="4">
    <source>
        <dbReference type="ARBA" id="ARBA00022692"/>
    </source>
</evidence>
<feature type="transmembrane region" description="Helical" evidence="8">
    <location>
        <begin position="38"/>
        <end position="55"/>
    </location>
</feature>
<dbReference type="PANTHER" id="PTHR30506">
    <property type="entry name" value="INNER MEMBRANE PROTEIN"/>
    <property type="match status" value="1"/>
</dbReference>
<feature type="domain" description="Glycine transporter" evidence="9">
    <location>
        <begin position="101"/>
        <end position="170"/>
    </location>
</feature>
<proteinExistence type="inferred from homology"/>
<dbReference type="Proteomes" id="UP000637695">
    <property type="component" value="Unassembled WGS sequence"/>
</dbReference>
<gene>
    <name evidence="10" type="primary">yvgT</name>
    <name evidence="10" type="ORF">GCM10010885_06350</name>
</gene>
<dbReference type="Pfam" id="PF03458">
    <property type="entry name" value="Gly_transporter"/>
    <property type="match status" value="2"/>
</dbReference>
<reference evidence="10" key="2">
    <citation type="submission" date="2020-09" db="EMBL/GenBank/DDBJ databases">
        <authorList>
            <person name="Sun Q."/>
            <person name="Ohkuma M."/>
        </authorList>
    </citation>
    <scope>NUCLEOTIDE SEQUENCE</scope>
    <source>
        <strain evidence="10">JCM 18487</strain>
    </source>
</reference>
<keyword evidence="11" id="KW-1185">Reference proteome</keyword>
<feature type="domain" description="Glycine transporter" evidence="9">
    <location>
        <begin position="14"/>
        <end position="86"/>
    </location>
</feature>